<accession>A0A2T1GKR9</accession>
<reference evidence="2 3" key="1">
    <citation type="submission" date="2018-03" db="EMBL/GenBank/DDBJ databases">
        <title>The ancient ancestry and fast evolution of plastids.</title>
        <authorList>
            <person name="Moore K.R."/>
            <person name="Magnabosco C."/>
            <person name="Momper L."/>
            <person name="Gold D.A."/>
            <person name="Bosak T."/>
            <person name="Fournier G.P."/>
        </authorList>
    </citation>
    <scope>NUCLEOTIDE SEQUENCE [LARGE SCALE GENOMIC DNA]</scope>
    <source>
        <strain evidence="2 3">CCALA 037</strain>
    </source>
</reference>
<keyword evidence="3" id="KW-1185">Reference proteome</keyword>
<name>A0A2T1GKR9_9CYAN</name>
<evidence type="ECO:0000313" key="2">
    <source>
        <dbReference type="EMBL" id="PSB58415.1"/>
    </source>
</evidence>
<dbReference type="AlphaFoldDB" id="A0A2T1GKR9"/>
<evidence type="ECO:0000256" key="1">
    <source>
        <dbReference type="SAM" id="SignalP"/>
    </source>
</evidence>
<keyword evidence="1" id="KW-0732">Signal</keyword>
<organism evidence="2 3">
    <name type="scientific">Chamaesiphon polymorphus CCALA 037</name>
    <dbReference type="NCBI Taxonomy" id="2107692"/>
    <lineage>
        <taxon>Bacteria</taxon>
        <taxon>Bacillati</taxon>
        <taxon>Cyanobacteriota</taxon>
        <taxon>Cyanophyceae</taxon>
        <taxon>Gomontiellales</taxon>
        <taxon>Chamaesiphonaceae</taxon>
        <taxon>Chamaesiphon</taxon>
    </lineage>
</organism>
<dbReference type="NCBIfam" id="TIGR02595">
    <property type="entry name" value="PEP_CTERM"/>
    <property type="match status" value="1"/>
</dbReference>
<evidence type="ECO:0000313" key="3">
    <source>
        <dbReference type="Proteomes" id="UP000238937"/>
    </source>
</evidence>
<sequence>MLAVGSLAVGLGTVAYAAPAQAAFLFNSDLSFGNANITSFFSDVNPGAGDTIAVTFATPTDVGSSGGILAGTSFFPTISPATIPGMYALSPVPTATFNYVAGNSGGFIYSLASDLVFNFSVNGSPNGLSPTTPVSLTIAGGTQFTGSSNPTAVAFSTITPTGSFFQNGGDKTFLNALSFSLNDTLSGGKGTFGITASTVAPPTTTQVPEPFTIVGTIIGGTAALRMRKKLAKAAQN</sequence>
<dbReference type="EMBL" id="PVWO01000036">
    <property type="protein sequence ID" value="PSB58415.1"/>
    <property type="molecule type" value="Genomic_DNA"/>
</dbReference>
<protein>
    <recommendedName>
        <fullName evidence="4">PEP-CTERM sorting domain-containing protein</fullName>
    </recommendedName>
</protein>
<dbReference type="Proteomes" id="UP000238937">
    <property type="component" value="Unassembled WGS sequence"/>
</dbReference>
<dbReference type="InterPro" id="IPR013424">
    <property type="entry name" value="Ice-binding_C"/>
</dbReference>
<gene>
    <name evidence="2" type="ORF">C7B77_04870</name>
</gene>
<evidence type="ECO:0008006" key="4">
    <source>
        <dbReference type="Google" id="ProtNLM"/>
    </source>
</evidence>
<feature type="signal peptide" evidence="1">
    <location>
        <begin position="1"/>
        <end position="17"/>
    </location>
</feature>
<proteinExistence type="predicted"/>
<feature type="chain" id="PRO_5015704109" description="PEP-CTERM sorting domain-containing protein" evidence="1">
    <location>
        <begin position="18"/>
        <end position="236"/>
    </location>
</feature>
<comment type="caution">
    <text evidence="2">The sequence shown here is derived from an EMBL/GenBank/DDBJ whole genome shotgun (WGS) entry which is preliminary data.</text>
</comment>